<reference evidence="1 2" key="1">
    <citation type="submission" date="2013-02" db="EMBL/GenBank/DDBJ databases">
        <title>The Genome Sequence of Acinetobacter bereziniae CIP 70.12.</title>
        <authorList>
            <consortium name="The Broad Institute Genome Sequencing Platform"/>
            <consortium name="The Broad Institute Genome Sequencing Center for Infectious Disease"/>
            <person name="Cerqueira G."/>
            <person name="Feldgarden M."/>
            <person name="Courvalin P."/>
            <person name="Perichon B."/>
            <person name="Grillot-Courvalin C."/>
            <person name="Clermont D."/>
            <person name="Rocha E."/>
            <person name="Yoon E.-J."/>
            <person name="Nemec A."/>
            <person name="Walker B."/>
            <person name="Young S.K."/>
            <person name="Zeng Q."/>
            <person name="Gargeya S."/>
            <person name="Fitzgerald M."/>
            <person name="Haas B."/>
            <person name="Abouelleil A."/>
            <person name="Alvarado L."/>
            <person name="Arachchi H.M."/>
            <person name="Berlin A.M."/>
            <person name="Chapman S.B."/>
            <person name="Dewar J."/>
            <person name="Goldberg J."/>
            <person name="Griggs A."/>
            <person name="Gujja S."/>
            <person name="Hansen M."/>
            <person name="Howarth C."/>
            <person name="Imamovic A."/>
            <person name="Larimer J."/>
            <person name="McCowan C."/>
            <person name="Murphy C."/>
            <person name="Neiman D."/>
            <person name="Pearson M."/>
            <person name="Priest M."/>
            <person name="Roberts A."/>
            <person name="Saif S."/>
            <person name="Shea T."/>
            <person name="Sisk P."/>
            <person name="Sykes S."/>
            <person name="Wortman J."/>
            <person name="Nusbaum C."/>
            <person name="Birren B."/>
        </authorList>
    </citation>
    <scope>NUCLEOTIDE SEQUENCE [LARGE SCALE GENOMIC DNA]</scope>
    <source>
        <strain evidence="1 2">CIP 70.12</strain>
    </source>
</reference>
<sequence length="96" mass="11135">MKLHLRDGSILQYKTNMELKGLVIDSIELEFTDNNLIPEEIIWCWDGKTSIDQTYSFEEKMKLIETLSNALKCNDPCVYEHSKLAEKKLLLLISSL</sequence>
<proteinExistence type="predicted"/>
<keyword evidence="2" id="KW-1185">Reference proteome</keyword>
<evidence type="ECO:0000313" key="1">
    <source>
        <dbReference type="EMBL" id="ENW00916.1"/>
    </source>
</evidence>
<accession>N9F7Q5</accession>
<comment type="caution">
    <text evidence="1">The sequence shown here is derived from an EMBL/GenBank/DDBJ whole genome shotgun (WGS) entry which is preliminary data.</text>
</comment>
<dbReference type="RefSeq" id="WP_005029010.1">
    <property type="nucleotide sequence ID" value="NZ_KB849755.1"/>
</dbReference>
<dbReference type="HOGENOM" id="CLU_2353437_0_0_6"/>
<gene>
    <name evidence="1" type="ORF">F938_00432</name>
</gene>
<organism evidence="1 2">
    <name type="scientific">Acinetobacter bereziniae LMG 1003 = CIP 70.12</name>
    <dbReference type="NCBI Taxonomy" id="981324"/>
    <lineage>
        <taxon>Bacteria</taxon>
        <taxon>Pseudomonadati</taxon>
        <taxon>Pseudomonadota</taxon>
        <taxon>Gammaproteobacteria</taxon>
        <taxon>Moraxellales</taxon>
        <taxon>Moraxellaceae</taxon>
        <taxon>Acinetobacter</taxon>
    </lineage>
</organism>
<name>N9F7Q5_ACIBZ</name>
<protein>
    <submittedName>
        <fullName evidence="1">Uncharacterized protein</fullName>
    </submittedName>
</protein>
<dbReference type="EMBL" id="APQG01000012">
    <property type="protein sequence ID" value="ENW00916.1"/>
    <property type="molecule type" value="Genomic_DNA"/>
</dbReference>
<dbReference type="Proteomes" id="UP000013251">
    <property type="component" value="Unassembled WGS sequence"/>
</dbReference>
<evidence type="ECO:0000313" key="2">
    <source>
        <dbReference type="Proteomes" id="UP000013251"/>
    </source>
</evidence>
<dbReference type="AlphaFoldDB" id="N9F7Q5"/>